<dbReference type="InterPro" id="IPR036390">
    <property type="entry name" value="WH_DNA-bd_sf"/>
</dbReference>
<name>A0ABT2H3R5_9MICO</name>
<evidence type="ECO:0000259" key="3">
    <source>
        <dbReference type="Pfam" id="PF20803"/>
    </source>
</evidence>
<keyword evidence="5" id="KW-1185">Reference proteome</keyword>
<evidence type="ECO:0000313" key="5">
    <source>
        <dbReference type="Proteomes" id="UP001165586"/>
    </source>
</evidence>
<dbReference type="Gene3D" id="1.10.10.10">
    <property type="entry name" value="Winged helix-like DNA-binding domain superfamily/Winged helix DNA-binding domain"/>
    <property type="match status" value="1"/>
</dbReference>
<dbReference type="InterPro" id="IPR013225">
    <property type="entry name" value="PaaX_C"/>
</dbReference>
<dbReference type="RefSeq" id="WP_259539411.1">
    <property type="nucleotide sequence ID" value="NZ_JANLCJ010000004.1"/>
</dbReference>
<feature type="domain" description="Transcriptional repressor PaaX-like C-terminal" evidence="2">
    <location>
        <begin position="179"/>
        <end position="267"/>
    </location>
</feature>
<dbReference type="Pfam" id="PF07848">
    <property type="entry name" value="PaaX"/>
    <property type="match status" value="1"/>
</dbReference>
<dbReference type="InterPro" id="IPR012906">
    <property type="entry name" value="PaaX-like_N"/>
</dbReference>
<accession>A0ABT2H3R5</accession>
<dbReference type="Gene3D" id="1.20.58.1460">
    <property type="match status" value="1"/>
</dbReference>
<reference evidence="4" key="1">
    <citation type="submission" date="2022-08" db="EMBL/GenBank/DDBJ databases">
        <authorList>
            <person name="Deng Y."/>
            <person name="Han X.-F."/>
            <person name="Zhang Y.-Q."/>
        </authorList>
    </citation>
    <scope>NUCLEOTIDE SEQUENCE</scope>
    <source>
        <strain evidence="4">CPCC 203386</strain>
    </source>
</reference>
<evidence type="ECO:0000259" key="1">
    <source>
        <dbReference type="Pfam" id="PF07848"/>
    </source>
</evidence>
<dbReference type="PANTHER" id="PTHR30319">
    <property type="entry name" value="PHENYLACETIC ACID REGULATOR-RELATED TRANSCRIPTIONAL REPRESSOR"/>
    <property type="match status" value="1"/>
</dbReference>
<feature type="domain" description="Transcriptional repressor PaaX-like N-terminal" evidence="1">
    <location>
        <begin position="12"/>
        <end position="75"/>
    </location>
</feature>
<dbReference type="SUPFAM" id="SSF46785">
    <property type="entry name" value="Winged helix' DNA-binding domain"/>
    <property type="match status" value="1"/>
</dbReference>
<dbReference type="PIRSF" id="PIRSF020623">
    <property type="entry name" value="PaaX"/>
    <property type="match status" value="1"/>
</dbReference>
<dbReference type="Pfam" id="PF20803">
    <property type="entry name" value="PaaX_M"/>
    <property type="match status" value="1"/>
</dbReference>
<dbReference type="EMBL" id="JANLCJ010000004">
    <property type="protein sequence ID" value="MCS5734547.1"/>
    <property type="molecule type" value="Genomic_DNA"/>
</dbReference>
<protein>
    <submittedName>
        <fullName evidence="4">Phenylacetic acid-responsive transcriptional repressor</fullName>
    </submittedName>
</protein>
<sequence length="278" mass="31188">MMTNEEKVRSGALVIDLLGDFNRIGGRELRLKALVELGEQLGIAGPTMRVTLARLRERGWFDVEREGRESIYRLSPLALVAIHEGGQRLHRPAPERWAGEWSMVIYTVPESDRQTRDELRRQLAWLGFGPLAPATWIRPRPQLDDIANAVAALSAARLTLLTTRTSGLAEDRAIAARCWDLDALGADYSDFIRDVRAKLPSYREAALDGREALVARIQLVHAYRSFTRRDPQFPVDLQPAGWQGDEARRLFEDAHSLLSEGSADYYARVLDLGSVSAD</sequence>
<feature type="domain" description="Transcriptional repressor PaaX-like central Cas2-like" evidence="3">
    <location>
        <begin position="95"/>
        <end position="174"/>
    </location>
</feature>
<gene>
    <name evidence="4" type="ORF">N1032_12435</name>
</gene>
<dbReference type="Pfam" id="PF08223">
    <property type="entry name" value="PaaX_C"/>
    <property type="match status" value="1"/>
</dbReference>
<dbReference type="PANTHER" id="PTHR30319:SF1">
    <property type="entry name" value="TRANSCRIPTIONAL REPRESSOR PAAX"/>
    <property type="match status" value="1"/>
</dbReference>
<comment type="caution">
    <text evidence="4">The sequence shown here is derived from an EMBL/GenBank/DDBJ whole genome shotgun (WGS) entry which is preliminary data.</text>
</comment>
<dbReference type="Gene3D" id="3.30.70.2650">
    <property type="match status" value="1"/>
</dbReference>
<evidence type="ECO:0000313" key="4">
    <source>
        <dbReference type="EMBL" id="MCS5734547.1"/>
    </source>
</evidence>
<proteinExistence type="predicted"/>
<dbReference type="InterPro" id="IPR048846">
    <property type="entry name" value="PaaX-like_central"/>
</dbReference>
<dbReference type="InterPro" id="IPR036388">
    <property type="entry name" value="WH-like_DNA-bd_sf"/>
</dbReference>
<dbReference type="InterPro" id="IPR011965">
    <property type="entry name" value="PaaX_trns_reg"/>
</dbReference>
<organism evidence="4 5">
    <name type="scientific">Herbiconiux daphne</name>
    <dbReference type="NCBI Taxonomy" id="2970914"/>
    <lineage>
        <taxon>Bacteria</taxon>
        <taxon>Bacillati</taxon>
        <taxon>Actinomycetota</taxon>
        <taxon>Actinomycetes</taxon>
        <taxon>Micrococcales</taxon>
        <taxon>Microbacteriaceae</taxon>
        <taxon>Herbiconiux</taxon>
    </lineage>
</organism>
<dbReference type="Proteomes" id="UP001165586">
    <property type="component" value="Unassembled WGS sequence"/>
</dbReference>
<evidence type="ECO:0000259" key="2">
    <source>
        <dbReference type="Pfam" id="PF08223"/>
    </source>
</evidence>